<evidence type="ECO:0000256" key="1">
    <source>
        <dbReference type="SAM" id="Phobius"/>
    </source>
</evidence>
<keyword evidence="1" id="KW-0812">Transmembrane</keyword>
<protein>
    <submittedName>
        <fullName evidence="2">Uncharacterized protein</fullName>
    </submittedName>
</protein>
<accession>A0A8X6SM53</accession>
<proteinExistence type="predicted"/>
<comment type="caution">
    <text evidence="2">The sequence shown here is derived from an EMBL/GenBank/DDBJ whole genome shotgun (WGS) entry which is preliminary data.</text>
</comment>
<dbReference type="EMBL" id="BMAU01021324">
    <property type="protein sequence ID" value="GFY13845.1"/>
    <property type="molecule type" value="Genomic_DNA"/>
</dbReference>
<evidence type="ECO:0000313" key="3">
    <source>
        <dbReference type="Proteomes" id="UP000887159"/>
    </source>
</evidence>
<gene>
    <name evidence="2" type="ORF">TNCV_986171</name>
</gene>
<dbReference type="Proteomes" id="UP000887159">
    <property type="component" value="Unassembled WGS sequence"/>
</dbReference>
<sequence>MIADLPWPWNSHVKRQSSFLPQWDSQQGTGTAAFGLRRIRRSTLNFLYSLQISLSGVNYSGLVVKFIVTLILGLFFFEEVGRS</sequence>
<organism evidence="2 3">
    <name type="scientific">Trichonephila clavipes</name>
    <name type="common">Golden silk orbweaver</name>
    <name type="synonym">Nephila clavipes</name>
    <dbReference type="NCBI Taxonomy" id="2585209"/>
    <lineage>
        <taxon>Eukaryota</taxon>
        <taxon>Metazoa</taxon>
        <taxon>Ecdysozoa</taxon>
        <taxon>Arthropoda</taxon>
        <taxon>Chelicerata</taxon>
        <taxon>Arachnida</taxon>
        <taxon>Araneae</taxon>
        <taxon>Araneomorphae</taxon>
        <taxon>Entelegynae</taxon>
        <taxon>Araneoidea</taxon>
        <taxon>Nephilidae</taxon>
        <taxon>Trichonephila</taxon>
    </lineage>
</organism>
<dbReference type="AlphaFoldDB" id="A0A8X6SM53"/>
<keyword evidence="3" id="KW-1185">Reference proteome</keyword>
<feature type="transmembrane region" description="Helical" evidence="1">
    <location>
        <begin position="57"/>
        <end position="77"/>
    </location>
</feature>
<reference evidence="2" key="1">
    <citation type="submission" date="2020-08" db="EMBL/GenBank/DDBJ databases">
        <title>Multicomponent nature underlies the extraordinary mechanical properties of spider dragline silk.</title>
        <authorList>
            <person name="Kono N."/>
            <person name="Nakamura H."/>
            <person name="Mori M."/>
            <person name="Yoshida Y."/>
            <person name="Ohtoshi R."/>
            <person name="Malay A.D."/>
            <person name="Moran D.A.P."/>
            <person name="Tomita M."/>
            <person name="Numata K."/>
            <person name="Arakawa K."/>
        </authorList>
    </citation>
    <scope>NUCLEOTIDE SEQUENCE</scope>
</reference>
<evidence type="ECO:0000313" key="2">
    <source>
        <dbReference type="EMBL" id="GFY13845.1"/>
    </source>
</evidence>
<keyword evidence="1" id="KW-0472">Membrane</keyword>
<keyword evidence="1" id="KW-1133">Transmembrane helix</keyword>
<name>A0A8X6SM53_TRICX</name>